<reference evidence="3" key="1">
    <citation type="journal article" date="2019" name="Int. J. Syst. Evol. Microbiol.">
        <title>The Global Catalogue of Microorganisms (GCM) 10K type strain sequencing project: providing services to taxonomists for standard genome sequencing and annotation.</title>
        <authorList>
            <consortium name="The Broad Institute Genomics Platform"/>
            <consortium name="The Broad Institute Genome Sequencing Center for Infectious Disease"/>
            <person name="Wu L."/>
            <person name="Ma J."/>
        </authorList>
    </citation>
    <scope>NUCLEOTIDE SEQUENCE [LARGE SCALE GENOMIC DNA]</scope>
    <source>
        <strain evidence="3">CCM 8907</strain>
    </source>
</reference>
<keyword evidence="1" id="KW-0472">Membrane</keyword>
<name>A0ABW1TNL2_9LACO</name>
<comment type="caution">
    <text evidence="2">The sequence shown here is derived from an EMBL/GenBank/DDBJ whole genome shotgun (WGS) entry which is preliminary data.</text>
</comment>
<gene>
    <name evidence="2" type="ORF">ACFQET_07930</name>
</gene>
<sequence length="265" mass="28925">MGMVWRRLNKRYVGLTFVGPVILVLIQLFQGLYGRVGGGLDPFFNSPFTLWLGIDPFGEVSQGYFFILPLFAALPAATLLQRDRQTGFLMQLRTRLPQRQILVGYLGWSAALGGLAVAGPLLLNLTGYLLMLPSLRPDNLLHSNLGLYSFNTVAIGFYYAHPLGHALLAIIVAFLWGSLFALLVTTVGFFTDYRFVAVSVGMVLQVGLLLVQPVTGQDSSLSPAQFLKEASAADVTWQVVLMITVAMMGLVGLLGIVGWHRHVNG</sequence>
<feature type="transmembrane region" description="Helical" evidence="1">
    <location>
        <begin position="63"/>
        <end position="80"/>
    </location>
</feature>
<protein>
    <recommendedName>
        <fullName evidence="4">ABC transporter permease</fullName>
    </recommendedName>
</protein>
<feature type="transmembrane region" description="Helical" evidence="1">
    <location>
        <begin position="12"/>
        <end position="33"/>
    </location>
</feature>
<organism evidence="2 3">
    <name type="scientific">Levilactobacillus tangyuanensis</name>
    <dbReference type="NCBI Taxonomy" id="2486021"/>
    <lineage>
        <taxon>Bacteria</taxon>
        <taxon>Bacillati</taxon>
        <taxon>Bacillota</taxon>
        <taxon>Bacilli</taxon>
        <taxon>Lactobacillales</taxon>
        <taxon>Lactobacillaceae</taxon>
        <taxon>Levilactobacillus</taxon>
    </lineage>
</organism>
<evidence type="ECO:0000256" key="1">
    <source>
        <dbReference type="SAM" id="Phobius"/>
    </source>
</evidence>
<evidence type="ECO:0008006" key="4">
    <source>
        <dbReference type="Google" id="ProtNLM"/>
    </source>
</evidence>
<evidence type="ECO:0000313" key="3">
    <source>
        <dbReference type="Proteomes" id="UP001596191"/>
    </source>
</evidence>
<evidence type="ECO:0000313" key="2">
    <source>
        <dbReference type="EMBL" id="MFC6275436.1"/>
    </source>
</evidence>
<keyword evidence="1" id="KW-1133">Transmembrane helix</keyword>
<feature type="transmembrane region" description="Helical" evidence="1">
    <location>
        <begin position="195"/>
        <end position="214"/>
    </location>
</feature>
<feature type="transmembrane region" description="Helical" evidence="1">
    <location>
        <begin position="167"/>
        <end position="189"/>
    </location>
</feature>
<accession>A0ABW1TNL2</accession>
<dbReference type="Proteomes" id="UP001596191">
    <property type="component" value="Unassembled WGS sequence"/>
</dbReference>
<feature type="transmembrane region" description="Helical" evidence="1">
    <location>
        <begin position="235"/>
        <end position="259"/>
    </location>
</feature>
<feature type="transmembrane region" description="Helical" evidence="1">
    <location>
        <begin position="101"/>
        <end position="123"/>
    </location>
</feature>
<proteinExistence type="predicted"/>
<keyword evidence="3" id="KW-1185">Reference proteome</keyword>
<dbReference type="RefSeq" id="WP_125642217.1">
    <property type="nucleotide sequence ID" value="NZ_JBHSSJ010000010.1"/>
</dbReference>
<keyword evidence="1" id="KW-0812">Transmembrane</keyword>
<dbReference type="EMBL" id="JBHSSJ010000010">
    <property type="protein sequence ID" value="MFC6275436.1"/>
    <property type="molecule type" value="Genomic_DNA"/>
</dbReference>